<feature type="region of interest" description="Disordered" evidence="6">
    <location>
        <begin position="938"/>
        <end position="1301"/>
    </location>
</feature>
<evidence type="ECO:0000313" key="8">
    <source>
        <dbReference type="Proteomes" id="UP001383192"/>
    </source>
</evidence>
<feature type="region of interest" description="Disordered" evidence="6">
    <location>
        <begin position="380"/>
        <end position="456"/>
    </location>
</feature>
<feature type="region of interest" description="Disordered" evidence="6">
    <location>
        <begin position="261"/>
        <end position="359"/>
    </location>
</feature>
<proteinExistence type="predicted"/>
<keyword evidence="5" id="KW-0539">Nucleus</keyword>
<evidence type="ECO:0000256" key="6">
    <source>
        <dbReference type="SAM" id="MobiDB-lite"/>
    </source>
</evidence>
<feature type="compositionally biased region" description="Basic residues" evidence="6">
    <location>
        <begin position="1025"/>
        <end position="1046"/>
    </location>
</feature>
<feature type="compositionally biased region" description="Acidic residues" evidence="6">
    <location>
        <begin position="48"/>
        <end position="59"/>
    </location>
</feature>
<feature type="compositionally biased region" description="Acidic residues" evidence="6">
    <location>
        <begin position="130"/>
        <end position="154"/>
    </location>
</feature>
<dbReference type="PANTHER" id="PTHR21964">
    <property type="entry name" value="BREAST CANCER METASTASIS-SUPPRESSOR 1"/>
    <property type="match status" value="1"/>
</dbReference>
<feature type="compositionally biased region" description="Polar residues" evidence="6">
    <location>
        <begin position="732"/>
        <end position="754"/>
    </location>
</feature>
<feature type="compositionally biased region" description="Low complexity" evidence="6">
    <location>
        <begin position="268"/>
        <end position="283"/>
    </location>
</feature>
<feature type="compositionally biased region" description="Low complexity" evidence="6">
    <location>
        <begin position="812"/>
        <end position="836"/>
    </location>
</feature>
<evidence type="ECO:0000313" key="7">
    <source>
        <dbReference type="EMBL" id="KAK7062805.1"/>
    </source>
</evidence>
<feature type="compositionally biased region" description="Polar residues" evidence="6">
    <location>
        <begin position="208"/>
        <end position="220"/>
    </location>
</feature>
<keyword evidence="2" id="KW-0678">Repressor</keyword>
<feature type="compositionally biased region" description="Basic residues" evidence="6">
    <location>
        <begin position="321"/>
        <end position="344"/>
    </location>
</feature>
<comment type="subcellular location">
    <subcellularLocation>
        <location evidence="1">Nucleus</location>
    </subcellularLocation>
</comment>
<accession>A0AAW0EF86</accession>
<feature type="compositionally biased region" description="Polar residues" evidence="6">
    <location>
        <begin position="1079"/>
        <end position="1089"/>
    </location>
</feature>
<dbReference type="Proteomes" id="UP001383192">
    <property type="component" value="Unassembled WGS sequence"/>
</dbReference>
<dbReference type="SMART" id="SM01401">
    <property type="entry name" value="Sds3"/>
    <property type="match status" value="1"/>
</dbReference>
<feature type="compositionally biased region" description="Acidic residues" evidence="6">
    <location>
        <begin position="298"/>
        <end position="315"/>
    </location>
</feature>
<feature type="compositionally biased region" description="Low complexity" evidence="6">
    <location>
        <begin position="348"/>
        <end position="359"/>
    </location>
</feature>
<reference evidence="7 8" key="1">
    <citation type="submission" date="2024-01" db="EMBL/GenBank/DDBJ databases">
        <title>A draft genome for a cacao thread blight-causing isolate of Paramarasmius palmivorus.</title>
        <authorList>
            <person name="Baruah I.K."/>
            <person name="Bukari Y."/>
            <person name="Amoako-Attah I."/>
            <person name="Meinhardt L.W."/>
            <person name="Bailey B.A."/>
            <person name="Cohen S.P."/>
        </authorList>
    </citation>
    <scope>NUCLEOTIDE SEQUENCE [LARGE SCALE GENOMIC DNA]</scope>
    <source>
        <strain evidence="7 8">GH-12</strain>
    </source>
</reference>
<feature type="compositionally biased region" description="Low complexity" evidence="6">
    <location>
        <begin position="1047"/>
        <end position="1065"/>
    </location>
</feature>
<feature type="region of interest" description="Disordered" evidence="6">
    <location>
        <begin position="1"/>
        <end position="243"/>
    </location>
</feature>
<feature type="compositionally biased region" description="Polar residues" evidence="6">
    <location>
        <begin position="910"/>
        <end position="921"/>
    </location>
</feature>
<keyword evidence="3" id="KW-0805">Transcription regulation</keyword>
<feature type="compositionally biased region" description="Polar residues" evidence="6">
    <location>
        <begin position="67"/>
        <end position="78"/>
    </location>
</feature>
<feature type="compositionally biased region" description="Acidic residues" evidence="6">
    <location>
        <begin position="387"/>
        <end position="456"/>
    </location>
</feature>
<keyword evidence="4" id="KW-0804">Transcription</keyword>
<comment type="caution">
    <text evidence="7">The sequence shown here is derived from an EMBL/GenBank/DDBJ whole genome shotgun (WGS) entry which is preliminary data.</text>
</comment>
<evidence type="ECO:0000256" key="3">
    <source>
        <dbReference type="ARBA" id="ARBA00023015"/>
    </source>
</evidence>
<dbReference type="Pfam" id="PF08598">
    <property type="entry name" value="Sds3"/>
    <property type="match status" value="1"/>
</dbReference>
<feature type="region of interest" description="Disordered" evidence="6">
    <location>
        <begin position="624"/>
        <end position="645"/>
    </location>
</feature>
<sequence length="1301" mass="142121">MPPRQASLESLSSPSPSPSPAPADDSKKSSQDSGASSSRMAHLGSDSELSELTEEEQEAAESNSKSTNARRSQANVNGRGSKHPRRGGRRKRSTLVPAPMWGWVPTKGSDSEDQDSVVKAPKATKQREESVDEEKELPEEVVAEQVEEEEEEDQPQSALVVPDEPEISPLDVLSSAAIVVETARNEDVEQTKDDDETDAEVGDDEVNQPDTNPNSNPQSDSESDDQPEVESEIEADVDITAPPLSTIGPIVAAASASSIMGNSTGKLRASPSANSSRSNGSASLKLKPTVNDPTAVEPEPEEDGEDEENAEDPEDDGPKTITRKPRNMKGKSKSRRRVKGRGKPKPSPITIPDITKDITTTVATIGDKLVEVEIEVEAEVAVVADAEPGEEEGDAEPDADAPAEPAAEEEEMDVDVEEEEPEEPEEEERDEREEPEDVEDIDEGEAAEEDDEEELDLQPAHRIEALEVLASIELRFALVREKLYVEKMQSLAWEESLVENGTHPEFIYLQNELERRKDKRLELAARKRTYEFSHVSRKRKLEEDATWSWWKLAKDELQIDMIAETNRKKRRLERDRRQMERPIPSTRLFFSRLHPLLTMLLVRTIPGLPPDILTSPPTLRQLINNPPFGSREMQPRSKNKHRSRDTHVVNAISGKRDMGTNSAGSLVPLAYPELPTLSSADVNHDLDYLLSLSARKSGPVFDHHGHVGPVLHPHSSLHNQRDPIGYGHNPQRLGTSSRQHQQQAHPLLPTSTGNFHPVPPGPNGFDGPSQHVPLSYPPHSAPPPGPMVNEPYPSGIGKHAGQGPMGYPGPPYNNGMSLGPRPGSSSGLPPTSSAGSRMHHISSRPPPSTTPGSSAHHGHVFPGMIDDMIGHPPPPRDRERERERDREREREHEREREKHMTSMAYRRSMSPVNAPSASKESGQWMGAGMGMGNFGMGAMGHGPSFPGMKGPRWTAEDDERERFRREKRDREFREMERDRDRQPPSRHSSLNGPPRISDNGLALPGGPGMNQPGAPGTSHSPAFPPHHHHHGKPHHHHVLHHHHHMHGSPSSSPTHSHSHPQPGGPMTSPNMSRGEVTSKGPSMTGSRPPSVTEDKDREREREKERDRPVATPFALGASQYAKIPPGSASAHPGSQVSSPRPSWGTPPPPPPKSRASDEYLSSKSGGATPALSGFGPPPPTSSLPKSPPPRIPPIPQVASPRSMTASGSNSRTHSPTLLRERSPPLGLSQKGLINKAPPDMLNLSAPDPPDTLKVNMRDDDFPVKGAYGGSLPSPAFPHGTTKPISESPRLTRMSVPQILDS</sequence>
<feature type="compositionally biased region" description="Pro residues" evidence="6">
    <location>
        <begin position="1175"/>
        <end position="1195"/>
    </location>
</feature>
<feature type="compositionally biased region" description="Polar residues" evidence="6">
    <location>
        <begin position="1201"/>
        <end position="1215"/>
    </location>
</feature>
<organism evidence="7 8">
    <name type="scientific">Paramarasmius palmivorus</name>
    <dbReference type="NCBI Taxonomy" id="297713"/>
    <lineage>
        <taxon>Eukaryota</taxon>
        <taxon>Fungi</taxon>
        <taxon>Dikarya</taxon>
        <taxon>Basidiomycota</taxon>
        <taxon>Agaricomycotina</taxon>
        <taxon>Agaricomycetes</taxon>
        <taxon>Agaricomycetidae</taxon>
        <taxon>Agaricales</taxon>
        <taxon>Marasmiineae</taxon>
        <taxon>Marasmiaceae</taxon>
        <taxon>Paramarasmius</taxon>
    </lineage>
</organism>
<dbReference type="GO" id="GO:0010468">
    <property type="term" value="P:regulation of gene expression"/>
    <property type="evidence" value="ECO:0007669"/>
    <property type="project" value="UniProtKB-ARBA"/>
</dbReference>
<dbReference type="InterPro" id="IPR013907">
    <property type="entry name" value="Sds3"/>
</dbReference>
<feature type="compositionally biased region" description="Acidic residues" evidence="6">
    <location>
        <begin position="221"/>
        <end position="237"/>
    </location>
</feature>
<feature type="compositionally biased region" description="Basic and acidic residues" evidence="6">
    <location>
        <begin position="1092"/>
        <end position="1108"/>
    </location>
</feature>
<feature type="compositionally biased region" description="Pro residues" evidence="6">
    <location>
        <begin position="775"/>
        <end position="786"/>
    </location>
</feature>
<feature type="compositionally biased region" description="Basic and acidic residues" evidence="6">
    <location>
        <begin position="874"/>
        <end position="900"/>
    </location>
</feature>
<feature type="region of interest" description="Disordered" evidence="6">
    <location>
        <begin position="721"/>
        <end position="922"/>
    </location>
</feature>
<keyword evidence="8" id="KW-1185">Reference proteome</keyword>
<dbReference type="GO" id="GO:0005654">
    <property type="term" value="C:nucleoplasm"/>
    <property type="evidence" value="ECO:0007669"/>
    <property type="project" value="UniProtKB-ARBA"/>
</dbReference>
<feature type="compositionally biased region" description="Acidic residues" evidence="6">
    <location>
        <begin position="192"/>
        <end position="207"/>
    </location>
</feature>
<evidence type="ECO:0000256" key="1">
    <source>
        <dbReference type="ARBA" id="ARBA00004123"/>
    </source>
</evidence>
<feature type="compositionally biased region" description="Basic residues" evidence="6">
    <location>
        <begin position="80"/>
        <end position="93"/>
    </location>
</feature>
<evidence type="ECO:0000256" key="5">
    <source>
        <dbReference type="ARBA" id="ARBA00023242"/>
    </source>
</evidence>
<protein>
    <submittedName>
        <fullName evidence="7">Uncharacterized protein</fullName>
    </submittedName>
</protein>
<name>A0AAW0EF86_9AGAR</name>
<feature type="compositionally biased region" description="Basic and acidic residues" evidence="6">
    <location>
        <begin position="960"/>
        <end position="983"/>
    </location>
</feature>
<evidence type="ECO:0000256" key="4">
    <source>
        <dbReference type="ARBA" id="ARBA00023163"/>
    </source>
</evidence>
<gene>
    <name evidence="7" type="ORF">VNI00_000298</name>
</gene>
<evidence type="ECO:0000256" key="2">
    <source>
        <dbReference type="ARBA" id="ARBA00022491"/>
    </source>
</evidence>
<dbReference type="EMBL" id="JAYKXP010000001">
    <property type="protein sequence ID" value="KAK7062805.1"/>
    <property type="molecule type" value="Genomic_DNA"/>
</dbReference>